<protein>
    <recommendedName>
        <fullName evidence="3">DUF975 family protein</fullName>
    </recommendedName>
</protein>
<feature type="transmembrane region" description="Helical" evidence="1">
    <location>
        <begin position="82"/>
        <end position="107"/>
    </location>
</feature>
<evidence type="ECO:0008006" key="3">
    <source>
        <dbReference type="Google" id="ProtNLM"/>
    </source>
</evidence>
<name>A0AAU7BRE1_9FLAO</name>
<keyword evidence="1" id="KW-1133">Transmembrane helix</keyword>
<gene>
    <name evidence="2" type="ORF">ABGB03_11725</name>
</gene>
<dbReference type="AlphaFoldDB" id="A0AAU7BRE1"/>
<keyword evidence="1" id="KW-0812">Transmembrane</keyword>
<keyword evidence="1" id="KW-0472">Membrane</keyword>
<feature type="transmembrane region" description="Helical" evidence="1">
    <location>
        <begin position="128"/>
        <end position="145"/>
    </location>
</feature>
<reference evidence="2" key="1">
    <citation type="submission" date="2024-05" db="EMBL/GenBank/DDBJ databases">
        <title>Pontimicrobium maritimus sp. nov., isolated form sea water.</title>
        <authorList>
            <person name="Muhammad N."/>
            <person name="Vuong T.Q."/>
            <person name="Han H.L."/>
            <person name="Kim S.-G."/>
        </authorList>
    </citation>
    <scope>NUCLEOTIDE SEQUENCE</scope>
    <source>
        <strain evidence="2">SW4</strain>
    </source>
</reference>
<proteinExistence type="predicted"/>
<evidence type="ECO:0000256" key="1">
    <source>
        <dbReference type="SAM" id="Phobius"/>
    </source>
</evidence>
<organism evidence="2">
    <name type="scientific">Pontimicrobium sp. SW4</name>
    <dbReference type="NCBI Taxonomy" id="3153519"/>
    <lineage>
        <taxon>Bacteria</taxon>
        <taxon>Pseudomonadati</taxon>
        <taxon>Bacteroidota</taxon>
        <taxon>Flavobacteriia</taxon>
        <taxon>Flavobacteriales</taxon>
        <taxon>Flavobacteriaceae</taxon>
        <taxon>Pontimicrobium</taxon>
    </lineage>
</organism>
<dbReference type="EMBL" id="CP157199">
    <property type="protein sequence ID" value="XBG60524.1"/>
    <property type="molecule type" value="Genomic_DNA"/>
</dbReference>
<feature type="transmembrane region" description="Helical" evidence="1">
    <location>
        <begin position="37"/>
        <end position="59"/>
    </location>
</feature>
<accession>A0AAU7BRE1</accession>
<evidence type="ECO:0000313" key="2">
    <source>
        <dbReference type="EMBL" id="XBG60524.1"/>
    </source>
</evidence>
<sequence>MNYSEIQSKIQNAQHLDFGKILDLTINMFKEIWLKGFLMVLVLVAFAVGISMFFSFIGLGPEPFEVDYNGNFNFFENYTSNAFYSLPQTILISFLTIGLLAGFYRICKQTDLNNLQKDDLFYYYKGEFIGKIFTLGIVYSLIAVIAQWLFIIPYIYAFVPLSFFAVVFSNNPELTETEIVKISFSLGTKKWLLTFGLLFVTGILGMLGIIACGIGLLFTISIMYLPVYFVYRDVVGFEDDSEIMKIGTE</sequence>
<dbReference type="RefSeq" id="WP_347922755.1">
    <property type="nucleotide sequence ID" value="NZ_CP157199.1"/>
</dbReference>
<feature type="transmembrane region" description="Helical" evidence="1">
    <location>
        <begin position="191"/>
        <end position="224"/>
    </location>
</feature>
<feature type="transmembrane region" description="Helical" evidence="1">
    <location>
        <begin position="151"/>
        <end position="170"/>
    </location>
</feature>